<name>A0ABP1I6I7_9EUKA</name>
<organism evidence="1 2">
    <name type="scientific">Hexamita inflata</name>
    <dbReference type="NCBI Taxonomy" id="28002"/>
    <lineage>
        <taxon>Eukaryota</taxon>
        <taxon>Metamonada</taxon>
        <taxon>Diplomonadida</taxon>
        <taxon>Hexamitidae</taxon>
        <taxon>Hexamitinae</taxon>
        <taxon>Hexamita</taxon>
    </lineage>
</organism>
<comment type="caution">
    <text evidence="1">The sequence shown here is derived from an EMBL/GenBank/DDBJ whole genome shotgun (WGS) entry which is preliminary data.</text>
</comment>
<sequence>MCSCVGDYIFYAENQSQLNAEFCVVYQQRDETLMRHQIQLIKQECTQDIVMLKQMLQEQKQKGNTNIVCFQRLISLKQFMIDESSKATEIGILDTIVNKYEELIKGVKVQVIM</sequence>
<reference evidence="1 2" key="1">
    <citation type="submission" date="2024-07" db="EMBL/GenBank/DDBJ databases">
        <authorList>
            <person name="Akdeniz Z."/>
        </authorList>
    </citation>
    <scope>NUCLEOTIDE SEQUENCE [LARGE SCALE GENOMIC DNA]</scope>
</reference>
<keyword evidence="2" id="KW-1185">Reference proteome</keyword>
<dbReference type="EMBL" id="CAXDID020000051">
    <property type="protein sequence ID" value="CAL6005633.1"/>
    <property type="molecule type" value="Genomic_DNA"/>
</dbReference>
<dbReference type="Proteomes" id="UP001642409">
    <property type="component" value="Unassembled WGS sequence"/>
</dbReference>
<gene>
    <name evidence="1" type="ORF">HINF_LOCUS19559</name>
</gene>
<proteinExistence type="predicted"/>
<evidence type="ECO:0000313" key="2">
    <source>
        <dbReference type="Proteomes" id="UP001642409"/>
    </source>
</evidence>
<evidence type="ECO:0000313" key="1">
    <source>
        <dbReference type="EMBL" id="CAL6005633.1"/>
    </source>
</evidence>
<protein>
    <submittedName>
        <fullName evidence="1">Hypothetical_protein</fullName>
    </submittedName>
</protein>
<accession>A0ABP1I6I7</accession>